<dbReference type="InterPro" id="IPR034829">
    <property type="entry name" value="DnaD-like_sf"/>
</dbReference>
<evidence type="ECO:0000259" key="3">
    <source>
        <dbReference type="Pfam" id="PF07261"/>
    </source>
</evidence>
<feature type="domain" description="Replication initiator A N-terminal" evidence="2">
    <location>
        <begin position="14"/>
        <end position="88"/>
    </location>
</feature>
<protein>
    <submittedName>
        <fullName evidence="4">Primosome, DnaD subunit</fullName>
    </submittedName>
</protein>
<reference evidence="4 5" key="1">
    <citation type="journal article" date="2011" name="J. Bacteriol.">
        <title>Complete genome sequence of the cellulose-degrading bacterium Cellulosilyticum lentocellum.</title>
        <authorList>
            <consortium name="US DOE Joint Genome Institute"/>
            <person name="Miller D.A."/>
            <person name="Suen G."/>
            <person name="Bruce D."/>
            <person name="Copeland A."/>
            <person name="Cheng J.F."/>
            <person name="Detter C."/>
            <person name="Goodwin L.A."/>
            <person name="Han C.S."/>
            <person name="Hauser L.J."/>
            <person name="Land M.L."/>
            <person name="Lapidus A."/>
            <person name="Lucas S."/>
            <person name="Meincke L."/>
            <person name="Pitluck S."/>
            <person name="Tapia R."/>
            <person name="Teshima H."/>
            <person name="Woyke T."/>
            <person name="Fox B.G."/>
            <person name="Angert E.R."/>
            <person name="Currie C.R."/>
        </authorList>
    </citation>
    <scope>NUCLEOTIDE SEQUENCE [LARGE SCALE GENOMIC DNA]</scope>
    <source>
        <strain evidence="5">ATCC 49066 / DSM 5427 / NCIMB 11756 / RHM5</strain>
    </source>
</reference>
<dbReference type="InterPro" id="IPR006343">
    <property type="entry name" value="DnaB/C_C"/>
</dbReference>
<name>F2JIR9_CELLD</name>
<evidence type="ECO:0000313" key="5">
    <source>
        <dbReference type="Proteomes" id="UP000008467"/>
    </source>
</evidence>
<accession>F2JIR9</accession>
<dbReference type="Gene3D" id="1.10.10.630">
    <property type="entry name" value="DnaD domain-like"/>
    <property type="match status" value="1"/>
</dbReference>
<organism evidence="4 5">
    <name type="scientific">Cellulosilyticum lentocellum (strain ATCC 49066 / DSM 5427 / NCIMB 11756 / RHM5)</name>
    <name type="common">Clostridium lentocellum</name>
    <dbReference type="NCBI Taxonomy" id="642492"/>
    <lineage>
        <taxon>Bacteria</taxon>
        <taxon>Bacillati</taxon>
        <taxon>Bacillota</taxon>
        <taxon>Clostridia</taxon>
        <taxon>Lachnospirales</taxon>
        <taxon>Cellulosilyticaceae</taxon>
        <taxon>Cellulosilyticum</taxon>
    </lineage>
</organism>
<keyword evidence="5" id="KW-1185">Reference proteome</keyword>
<dbReference type="InterPro" id="IPR010724">
    <property type="entry name" value="RepA_N"/>
</dbReference>
<proteinExistence type="inferred from homology"/>
<dbReference type="Proteomes" id="UP000008467">
    <property type="component" value="Chromosome"/>
</dbReference>
<evidence type="ECO:0000256" key="1">
    <source>
        <dbReference type="ARBA" id="ARBA00093462"/>
    </source>
</evidence>
<dbReference type="KEGG" id="cle:Clole_0239"/>
<dbReference type="Pfam" id="PF06970">
    <property type="entry name" value="RepA_N"/>
    <property type="match status" value="1"/>
</dbReference>
<dbReference type="AlphaFoldDB" id="F2JIR9"/>
<feature type="domain" description="DnaB/C C-terminal" evidence="3">
    <location>
        <begin position="213"/>
        <end position="272"/>
    </location>
</feature>
<evidence type="ECO:0000313" key="4">
    <source>
        <dbReference type="EMBL" id="ADZ81991.1"/>
    </source>
</evidence>
<gene>
    <name evidence="4" type="ordered locus">Clole_0239</name>
</gene>
<dbReference type="RefSeq" id="WP_013655292.1">
    <property type="nucleotide sequence ID" value="NC_015275.1"/>
</dbReference>
<comment type="similarity">
    <text evidence="1">Belongs to the DnaB/DnaD family.</text>
</comment>
<dbReference type="SUPFAM" id="SSF158499">
    <property type="entry name" value="DnaD domain-like"/>
    <property type="match status" value="1"/>
</dbReference>
<dbReference type="STRING" id="642492.Clole_0239"/>
<dbReference type="Pfam" id="PF07261">
    <property type="entry name" value="DnaB_2"/>
    <property type="match status" value="1"/>
</dbReference>
<sequence length="280" mass="32281">MSELITVEKLNSVAFYQIPQAFYYHPKYAGMSGSARETYAILRNLLGLSVKSGWVNEKGEIFVKISRERLMSRLGIKKDKMSSVFKELRELELIMEKRIGCNKCNEIYIYNAKELNEHYLESDLLEEISEDKSEGGGNGTPFGRRENSITKEDKTEVQIAEKPIHNKNTFIKNYDDKTKDTLLPVVKEVVLAKENLVDGEILSEFHRSFGMGKVSMKAQEVIRMFLNRFERSVVLYAFELAGAKNKSFDYAQGILRRWWQAGAFNFDEVFAYEEHYSSGV</sequence>
<dbReference type="HOGENOM" id="CLU_992859_0_0_9"/>
<dbReference type="EMBL" id="CP002582">
    <property type="protein sequence ID" value="ADZ81991.1"/>
    <property type="molecule type" value="Genomic_DNA"/>
</dbReference>
<evidence type="ECO:0000259" key="2">
    <source>
        <dbReference type="Pfam" id="PF06970"/>
    </source>
</evidence>